<gene>
    <name evidence="5" type="ORF">RCC_03121</name>
</gene>
<dbReference type="AlphaFoldDB" id="A0A2D3UY86"/>
<dbReference type="Gene3D" id="3.50.50.60">
    <property type="entry name" value="FAD/NAD(P)-binding domain"/>
    <property type="match status" value="1"/>
</dbReference>
<dbReference type="Proteomes" id="UP000225277">
    <property type="component" value="Unassembled WGS sequence"/>
</dbReference>
<evidence type="ECO:0000256" key="2">
    <source>
        <dbReference type="ARBA" id="ARBA00022827"/>
    </source>
</evidence>
<evidence type="ECO:0000313" key="6">
    <source>
        <dbReference type="Proteomes" id="UP000225277"/>
    </source>
</evidence>
<evidence type="ECO:0000256" key="3">
    <source>
        <dbReference type="ARBA" id="ARBA00023002"/>
    </source>
</evidence>
<dbReference type="GeneID" id="35598328"/>
<dbReference type="RefSeq" id="XP_023624180.1">
    <property type="nucleotide sequence ID" value="XM_023768412.1"/>
</dbReference>
<dbReference type="InterPro" id="IPR002938">
    <property type="entry name" value="FAD-bd"/>
</dbReference>
<dbReference type="InterPro" id="IPR051704">
    <property type="entry name" value="FAD_aromatic-hydroxylase"/>
</dbReference>
<evidence type="ECO:0000256" key="1">
    <source>
        <dbReference type="ARBA" id="ARBA00022630"/>
    </source>
</evidence>
<dbReference type="PANTHER" id="PTHR46865:SF2">
    <property type="entry name" value="MONOOXYGENASE"/>
    <property type="match status" value="1"/>
</dbReference>
<organism evidence="5 6">
    <name type="scientific">Ramularia collo-cygni</name>
    <dbReference type="NCBI Taxonomy" id="112498"/>
    <lineage>
        <taxon>Eukaryota</taxon>
        <taxon>Fungi</taxon>
        <taxon>Dikarya</taxon>
        <taxon>Ascomycota</taxon>
        <taxon>Pezizomycotina</taxon>
        <taxon>Dothideomycetes</taxon>
        <taxon>Dothideomycetidae</taxon>
        <taxon>Mycosphaerellales</taxon>
        <taxon>Mycosphaerellaceae</taxon>
        <taxon>Ramularia</taxon>
    </lineage>
</organism>
<accession>A0A2D3UY86</accession>
<dbReference type="PRINTS" id="PR00420">
    <property type="entry name" value="RNGMNOXGNASE"/>
</dbReference>
<protein>
    <submittedName>
        <fullName evidence="5">Related to 2-polyprenyl-6-methoxyphenol hydroxylase and related FAD-dependent oxidoreductases</fullName>
    </submittedName>
</protein>
<feature type="domain" description="FAD-binding" evidence="4">
    <location>
        <begin position="7"/>
        <end position="338"/>
    </location>
</feature>
<name>A0A2D3UY86_9PEZI</name>
<dbReference type="STRING" id="112498.A0A2D3UY86"/>
<dbReference type="Gene3D" id="3.30.9.10">
    <property type="entry name" value="D-Amino Acid Oxidase, subunit A, domain 2"/>
    <property type="match status" value="1"/>
</dbReference>
<dbReference type="InterPro" id="IPR036188">
    <property type="entry name" value="FAD/NAD-bd_sf"/>
</dbReference>
<proteinExistence type="predicted"/>
<dbReference type="GO" id="GO:0016491">
    <property type="term" value="F:oxidoreductase activity"/>
    <property type="evidence" value="ECO:0007669"/>
    <property type="project" value="UniProtKB-KW"/>
</dbReference>
<dbReference type="OrthoDB" id="655030at2759"/>
<dbReference type="EMBL" id="FJUY01000003">
    <property type="protein sequence ID" value="CZT17287.1"/>
    <property type="molecule type" value="Genomic_DNA"/>
</dbReference>
<keyword evidence="3" id="KW-0560">Oxidoreductase</keyword>
<evidence type="ECO:0000313" key="5">
    <source>
        <dbReference type="EMBL" id="CZT17287.1"/>
    </source>
</evidence>
<sequence length="416" mass="44808">MTDANHHILVVGGGPAGSVTAFWLAKAGFQVTVVERATSKFAYGQGIDITGPAAEICRKMGLEDKIKSSTTGESGFAILDDQGKEIAALGTAGHTGEGGGQQSFTLTQEIEIMRGDLTRIFADAARSLPGVTYRYGCTISKLHQSEKSVTVTLSDSGKEEQYSAVIGADGLRSKTRGLVFADSIQDTLKPVGHQYIAYFSMPGEDGDRPNARVQHASGGRSILIRPADRQGIRSSCYAGVTYASPKLEAVLGKPVELQKAAMTEMLDGFGGIGPRAIREMKEAEDFYFERTAQIKLPRWYRGRCVLVGDAAYAPSPLTGQGTTLAILGAYILAGEVAANRDHPDEAFAKYDATIRGYVESAQQIPLGGLAPRLANPSAIWGIGLLRWIFWLVSWTGVWRYISIGQEKKYTLPAYDL</sequence>
<keyword evidence="1" id="KW-0285">Flavoprotein</keyword>
<keyword evidence="6" id="KW-1185">Reference proteome</keyword>
<evidence type="ECO:0000259" key="4">
    <source>
        <dbReference type="Pfam" id="PF01494"/>
    </source>
</evidence>
<dbReference type="GO" id="GO:0071949">
    <property type="term" value="F:FAD binding"/>
    <property type="evidence" value="ECO:0007669"/>
    <property type="project" value="InterPro"/>
</dbReference>
<dbReference type="SUPFAM" id="SSF51905">
    <property type="entry name" value="FAD/NAD(P)-binding domain"/>
    <property type="match status" value="1"/>
</dbReference>
<keyword evidence="2" id="KW-0274">FAD</keyword>
<reference evidence="5 6" key="1">
    <citation type="submission" date="2016-03" db="EMBL/GenBank/DDBJ databases">
        <authorList>
            <person name="Ploux O."/>
        </authorList>
    </citation>
    <scope>NUCLEOTIDE SEQUENCE [LARGE SCALE GENOMIC DNA]</scope>
    <source>
        <strain evidence="5 6">URUG2</strain>
    </source>
</reference>
<dbReference type="PANTHER" id="PTHR46865">
    <property type="entry name" value="OXIDOREDUCTASE-RELATED"/>
    <property type="match status" value="1"/>
</dbReference>
<dbReference type="Pfam" id="PF01494">
    <property type="entry name" value="FAD_binding_3"/>
    <property type="match status" value="1"/>
</dbReference>